<evidence type="ECO:0008006" key="3">
    <source>
        <dbReference type="Google" id="ProtNLM"/>
    </source>
</evidence>
<dbReference type="AlphaFoldDB" id="X1BAV6"/>
<dbReference type="EMBL" id="BART01009589">
    <property type="protein sequence ID" value="GAG78377.1"/>
    <property type="molecule type" value="Genomic_DNA"/>
</dbReference>
<sequence length="47" mass="4891">MVTVKGRVVERFTKKPVAGATVNVGGTIGHTDSSGNFSVEATKGRQD</sequence>
<feature type="region of interest" description="Disordered" evidence="1">
    <location>
        <begin position="27"/>
        <end position="47"/>
    </location>
</feature>
<comment type="caution">
    <text evidence="2">The sequence shown here is derived from an EMBL/GenBank/DDBJ whole genome shotgun (WGS) entry which is preliminary data.</text>
</comment>
<evidence type="ECO:0000313" key="2">
    <source>
        <dbReference type="EMBL" id="GAG78377.1"/>
    </source>
</evidence>
<evidence type="ECO:0000256" key="1">
    <source>
        <dbReference type="SAM" id="MobiDB-lite"/>
    </source>
</evidence>
<accession>X1BAV6</accession>
<dbReference type="Gene3D" id="2.60.40.1120">
    <property type="entry name" value="Carboxypeptidase-like, regulatory domain"/>
    <property type="match status" value="1"/>
</dbReference>
<proteinExistence type="predicted"/>
<dbReference type="InterPro" id="IPR008969">
    <property type="entry name" value="CarboxyPept-like_regulatory"/>
</dbReference>
<feature type="non-terminal residue" evidence="2">
    <location>
        <position position="47"/>
    </location>
</feature>
<protein>
    <recommendedName>
        <fullName evidence="3">TonB-dependent receptor plug domain-containing protein</fullName>
    </recommendedName>
</protein>
<organism evidence="2">
    <name type="scientific">marine sediment metagenome</name>
    <dbReference type="NCBI Taxonomy" id="412755"/>
    <lineage>
        <taxon>unclassified sequences</taxon>
        <taxon>metagenomes</taxon>
        <taxon>ecological metagenomes</taxon>
    </lineage>
</organism>
<reference evidence="2" key="1">
    <citation type="journal article" date="2014" name="Front. Microbiol.">
        <title>High frequency of phylogenetically diverse reductive dehalogenase-homologous genes in deep subseafloor sedimentary metagenomes.</title>
        <authorList>
            <person name="Kawai M."/>
            <person name="Futagami T."/>
            <person name="Toyoda A."/>
            <person name="Takaki Y."/>
            <person name="Nishi S."/>
            <person name="Hori S."/>
            <person name="Arai W."/>
            <person name="Tsubouchi T."/>
            <person name="Morono Y."/>
            <person name="Uchiyama I."/>
            <person name="Ito T."/>
            <person name="Fujiyama A."/>
            <person name="Inagaki F."/>
            <person name="Takami H."/>
        </authorList>
    </citation>
    <scope>NUCLEOTIDE SEQUENCE</scope>
    <source>
        <strain evidence="2">Expedition CK06-06</strain>
    </source>
</reference>
<feature type="compositionally biased region" description="Polar residues" evidence="1">
    <location>
        <begin position="30"/>
        <end position="39"/>
    </location>
</feature>
<dbReference type="SUPFAM" id="SSF49464">
    <property type="entry name" value="Carboxypeptidase regulatory domain-like"/>
    <property type="match status" value="1"/>
</dbReference>
<gene>
    <name evidence="2" type="ORF">S01H4_21207</name>
</gene>
<name>X1BAV6_9ZZZZ</name>